<feature type="domain" description="Thiolase N-terminal" evidence="5">
    <location>
        <begin position="5"/>
        <end position="273"/>
    </location>
</feature>
<organism evidence="7 8">
    <name type="scientific">Nocardioides humi</name>
    <dbReference type="NCBI Taxonomy" id="449461"/>
    <lineage>
        <taxon>Bacteria</taxon>
        <taxon>Bacillati</taxon>
        <taxon>Actinomycetota</taxon>
        <taxon>Actinomycetes</taxon>
        <taxon>Propionibacteriales</taxon>
        <taxon>Nocardioidaceae</taxon>
        <taxon>Nocardioides</taxon>
    </lineage>
</organism>
<evidence type="ECO:0000256" key="1">
    <source>
        <dbReference type="ARBA" id="ARBA00010982"/>
    </source>
</evidence>
<dbReference type="Gene3D" id="3.40.47.10">
    <property type="match status" value="1"/>
</dbReference>
<dbReference type="PIRSF" id="PIRSF000429">
    <property type="entry name" value="Ac-CoA_Ac_transf"/>
    <property type="match status" value="1"/>
</dbReference>
<comment type="caution">
    <text evidence="7">The sequence shown here is derived from an EMBL/GenBank/DDBJ whole genome shotgun (WGS) entry which is preliminary data.</text>
</comment>
<dbReference type="EMBL" id="BAAAOR010000026">
    <property type="protein sequence ID" value="GAA1529644.1"/>
    <property type="molecule type" value="Genomic_DNA"/>
</dbReference>
<evidence type="ECO:0000313" key="7">
    <source>
        <dbReference type="EMBL" id="GAA1529644.1"/>
    </source>
</evidence>
<dbReference type="PANTHER" id="PTHR18919:SF134">
    <property type="entry name" value="BETA-KETOACYL COA THIOLASE FADA3-RELATED"/>
    <property type="match status" value="1"/>
</dbReference>
<dbReference type="Pfam" id="PF02803">
    <property type="entry name" value="Thiolase_C"/>
    <property type="match status" value="1"/>
</dbReference>
<feature type="domain" description="Thiolase C-terminal" evidence="6">
    <location>
        <begin position="282"/>
        <end position="403"/>
    </location>
</feature>
<dbReference type="InterPro" id="IPR020616">
    <property type="entry name" value="Thiolase_N"/>
</dbReference>
<sequence>MPEAVIVSAARSPIGRAYKGSLRELRPDDLAAQMVDAALSAVPELDRAEVEDLVLGCAQPAGEQGYNLGRMVALRLGLDGVPGSTVHRYCASSLQATRMALHAIRAGEGDVFVAAGVECVSRFERGKADGMPDTRNPLYAAAAERAAARAAAGEPWADPRSAGELPDIYIAMGETAENVASYCDVPRAAQDAYAVRSQNLAEAAAERGFWKTDITPVTLADGTVVDTDDGPRAGVTLEKVASMQPVFRPDGTVTAANCCPLNDGAAALVVMSDARAARLGITPLARIVSTGVSALSPEIMGLGPVEASRQAIARAGLSVDDIDLVEMNEAFAAQVLPCVDQLGLDPDRVNVNGGAIALGHPFGSTGARMATTLIHGLQERGARFGLETMCAAGGQGMAMVLERLG</sequence>
<protein>
    <submittedName>
        <fullName evidence="7">Acetyl-CoA C-acetyltransferase</fullName>
    </submittedName>
</protein>
<dbReference type="Proteomes" id="UP001500842">
    <property type="component" value="Unassembled WGS sequence"/>
</dbReference>
<keyword evidence="8" id="KW-1185">Reference proteome</keyword>
<proteinExistence type="inferred from homology"/>
<accession>A0ABN2AZ64</accession>
<keyword evidence="2 4" id="KW-0808">Transferase</keyword>
<dbReference type="SUPFAM" id="SSF53901">
    <property type="entry name" value="Thiolase-like"/>
    <property type="match status" value="2"/>
</dbReference>
<dbReference type="RefSeq" id="WP_344112996.1">
    <property type="nucleotide sequence ID" value="NZ_BAAAOR010000026.1"/>
</dbReference>
<dbReference type="PROSITE" id="PS00737">
    <property type="entry name" value="THIOLASE_2"/>
    <property type="match status" value="1"/>
</dbReference>
<evidence type="ECO:0000259" key="5">
    <source>
        <dbReference type="Pfam" id="PF00108"/>
    </source>
</evidence>
<comment type="similarity">
    <text evidence="1 4">Belongs to the thiolase-like superfamily. Thiolase family.</text>
</comment>
<evidence type="ECO:0000313" key="8">
    <source>
        <dbReference type="Proteomes" id="UP001500842"/>
    </source>
</evidence>
<dbReference type="NCBIfam" id="NF005890">
    <property type="entry name" value="PRK07851.1"/>
    <property type="match status" value="1"/>
</dbReference>
<dbReference type="InterPro" id="IPR002155">
    <property type="entry name" value="Thiolase"/>
</dbReference>
<keyword evidence="3 4" id="KW-0012">Acyltransferase</keyword>
<dbReference type="PANTHER" id="PTHR18919">
    <property type="entry name" value="ACETYL-COA C-ACYLTRANSFERASE"/>
    <property type="match status" value="1"/>
</dbReference>
<dbReference type="InterPro" id="IPR020617">
    <property type="entry name" value="Thiolase_C"/>
</dbReference>
<dbReference type="Pfam" id="PF00108">
    <property type="entry name" value="Thiolase_N"/>
    <property type="match status" value="1"/>
</dbReference>
<dbReference type="NCBIfam" id="TIGR01930">
    <property type="entry name" value="AcCoA-C-Actrans"/>
    <property type="match status" value="1"/>
</dbReference>
<evidence type="ECO:0000256" key="3">
    <source>
        <dbReference type="ARBA" id="ARBA00023315"/>
    </source>
</evidence>
<dbReference type="CDD" id="cd00751">
    <property type="entry name" value="thiolase"/>
    <property type="match status" value="1"/>
</dbReference>
<reference evidence="7 8" key="1">
    <citation type="journal article" date="2019" name="Int. J. Syst. Evol. Microbiol.">
        <title>The Global Catalogue of Microorganisms (GCM) 10K type strain sequencing project: providing services to taxonomists for standard genome sequencing and annotation.</title>
        <authorList>
            <consortium name="The Broad Institute Genomics Platform"/>
            <consortium name="The Broad Institute Genome Sequencing Center for Infectious Disease"/>
            <person name="Wu L."/>
            <person name="Ma J."/>
        </authorList>
    </citation>
    <scope>NUCLEOTIDE SEQUENCE [LARGE SCALE GENOMIC DNA]</scope>
    <source>
        <strain evidence="7 8">JCM 14942</strain>
    </source>
</reference>
<gene>
    <name evidence="7" type="ORF">GCM10009788_36390</name>
</gene>
<evidence type="ECO:0000259" key="6">
    <source>
        <dbReference type="Pfam" id="PF02803"/>
    </source>
</evidence>
<evidence type="ECO:0000256" key="4">
    <source>
        <dbReference type="RuleBase" id="RU003557"/>
    </source>
</evidence>
<dbReference type="InterPro" id="IPR016039">
    <property type="entry name" value="Thiolase-like"/>
</dbReference>
<dbReference type="InterPro" id="IPR020613">
    <property type="entry name" value="Thiolase_CS"/>
</dbReference>
<name>A0ABN2AZ64_9ACTN</name>
<evidence type="ECO:0000256" key="2">
    <source>
        <dbReference type="ARBA" id="ARBA00022679"/>
    </source>
</evidence>